<accession>A0ABP1FME0</accession>
<sequence length="239" mass="24474">MLLVAILVVSTITSDGASIINSEARRLSRTMQSIGNDHSKEIHPWRGQEGYQNFLAATAEPASGESSARIGRRMLSDDPLEAAANAVESLAARADAAASAASKAADKQAKSFKDTFHLPVAAAAPTSTTPPATAPVAVSPQAASKVAAVVLAPTSAPTLAPTTTNLAAAPALAAVPAAVAPSAWEQQDPVRERTVEVPNFQLGAVLLEHANLIANVTGGNGSHVIVATRLAQQQLQNEV</sequence>
<evidence type="ECO:0000256" key="1">
    <source>
        <dbReference type="SAM" id="SignalP"/>
    </source>
</evidence>
<dbReference type="Proteomes" id="UP001497392">
    <property type="component" value="Unassembled WGS sequence"/>
</dbReference>
<evidence type="ECO:0000313" key="3">
    <source>
        <dbReference type="Proteomes" id="UP001497392"/>
    </source>
</evidence>
<protein>
    <submittedName>
        <fullName evidence="2">G413 protein</fullName>
    </submittedName>
</protein>
<gene>
    <name evidence="2" type="primary">g413</name>
    <name evidence="2" type="ORF">VP750_LOCUS361</name>
</gene>
<feature type="chain" id="PRO_5045234440" evidence="1">
    <location>
        <begin position="17"/>
        <end position="239"/>
    </location>
</feature>
<comment type="caution">
    <text evidence="2">The sequence shown here is derived from an EMBL/GenBank/DDBJ whole genome shotgun (WGS) entry which is preliminary data.</text>
</comment>
<evidence type="ECO:0000313" key="2">
    <source>
        <dbReference type="EMBL" id="CAL5218702.1"/>
    </source>
</evidence>
<dbReference type="EMBL" id="CAXHTA020000001">
    <property type="protein sequence ID" value="CAL5218702.1"/>
    <property type="molecule type" value="Genomic_DNA"/>
</dbReference>
<keyword evidence="3" id="KW-1185">Reference proteome</keyword>
<keyword evidence="1" id="KW-0732">Signal</keyword>
<proteinExistence type="predicted"/>
<feature type="signal peptide" evidence="1">
    <location>
        <begin position="1"/>
        <end position="16"/>
    </location>
</feature>
<organism evidence="2 3">
    <name type="scientific">Coccomyxa viridis</name>
    <dbReference type="NCBI Taxonomy" id="1274662"/>
    <lineage>
        <taxon>Eukaryota</taxon>
        <taxon>Viridiplantae</taxon>
        <taxon>Chlorophyta</taxon>
        <taxon>core chlorophytes</taxon>
        <taxon>Trebouxiophyceae</taxon>
        <taxon>Trebouxiophyceae incertae sedis</taxon>
        <taxon>Coccomyxaceae</taxon>
        <taxon>Coccomyxa</taxon>
    </lineage>
</organism>
<name>A0ABP1FME0_9CHLO</name>
<reference evidence="2 3" key="1">
    <citation type="submission" date="2024-06" db="EMBL/GenBank/DDBJ databases">
        <authorList>
            <person name="Kraege A."/>
            <person name="Thomma B."/>
        </authorList>
    </citation>
    <scope>NUCLEOTIDE SEQUENCE [LARGE SCALE GENOMIC DNA]</scope>
</reference>